<name>A0A4S4AP69_9RHOO</name>
<sequence length="69" mass="7580">MADIADIAAEREQLDTARAIEAARKRLTLAPVPCGHCYNCDEPVGEGAAFCDADCRDDWQVRKRLQGMA</sequence>
<keyword evidence="2" id="KW-1185">Reference proteome</keyword>
<dbReference type="OrthoDB" id="8566509at2"/>
<protein>
    <submittedName>
        <fullName evidence="1">DUF2116 family Zn-ribbon domain-containing protein</fullName>
    </submittedName>
</protein>
<accession>A0A4S4AP69</accession>
<gene>
    <name evidence="1" type="ORF">E6C76_20255</name>
</gene>
<organism evidence="1 2">
    <name type="scientific">Pseudothauera nasutitermitis</name>
    <dbReference type="NCBI Taxonomy" id="2565930"/>
    <lineage>
        <taxon>Bacteria</taxon>
        <taxon>Pseudomonadati</taxon>
        <taxon>Pseudomonadota</taxon>
        <taxon>Betaproteobacteria</taxon>
        <taxon>Rhodocyclales</taxon>
        <taxon>Zoogloeaceae</taxon>
        <taxon>Pseudothauera</taxon>
    </lineage>
</organism>
<comment type="caution">
    <text evidence="1">The sequence shown here is derived from an EMBL/GenBank/DDBJ whole genome shotgun (WGS) entry which is preliminary data.</text>
</comment>
<evidence type="ECO:0000313" key="2">
    <source>
        <dbReference type="Proteomes" id="UP000308430"/>
    </source>
</evidence>
<dbReference type="EMBL" id="SSOC01000009">
    <property type="protein sequence ID" value="THF61416.1"/>
    <property type="molecule type" value="Genomic_DNA"/>
</dbReference>
<dbReference type="AlphaFoldDB" id="A0A4S4AP69"/>
<dbReference type="RefSeq" id="WP_136350077.1">
    <property type="nucleotide sequence ID" value="NZ_SSOC01000009.1"/>
</dbReference>
<reference evidence="1 2" key="1">
    <citation type="submission" date="2019-04" db="EMBL/GenBank/DDBJ databases">
        <title>Azoarcus nasutitermitis sp. nov. isolated from termite nest.</title>
        <authorList>
            <person name="Lin S.-Y."/>
            <person name="Hameed A."/>
            <person name="Hsu Y.-H."/>
            <person name="Young C.-C."/>
        </authorList>
    </citation>
    <scope>NUCLEOTIDE SEQUENCE [LARGE SCALE GENOMIC DNA]</scope>
    <source>
        <strain evidence="1 2">CC-YHH838</strain>
    </source>
</reference>
<dbReference type="Proteomes" id="UP000308430">
    <property type="component" value="Unassembled WGS sequence"/>
</dbReference>
<proteinExistence type="predicted"/>
<evidence type="ECO:0000313" key="1">
    <source>
        <dbReference type="EMBL" id="THF61416.1"/>
    </source>
</evidence>